<keyword evidence="4" id="KW-1003">Cell membrane</keyword>
<keyword evidence="11" id="KW-0472">Membrane</keyword>
<evidence type="ECO:0000256" key="4">
    <source>
        <dbReference type="ARBA" id="ARBA00022475"/>
    </source>
</evidence>
<evidence type="ECO:0000256" key="6">
    <source>
        <dbReference type="ARBA" id="ARBA00022692"/>
    </source>
</evidence>
<keyword evidence="14" id="KW-1185">Reference proteome</keyword>
<dbReference type="GO" id="GO:0005886">
    <property type="term" value="C:plasma membrane"/>
    <property type="evidence" value="ECO:0007669"/>
    <property type="project" value="UniProtKB-SubCell"/>
</dbReference>
<evidence type="ECO:0000256" key="11">
    <source>
        <dbReference type="ARBA" id="ARBA00023136"/>
    </source>
</evidence>
<dbReference type="EMBL" id="CP018911">
    <property type="protein sequence ID" value="AZU04507.1"/>
    <property type="molecule type" value="Genomic_DNA"/>
</dbReference>
<keyword evidence="6" id="KW-0812">Transmembrane</keyword>
<organism evidence="13 14">
    <name type="scientific">Glycocaulis alkaliphilus</name>
    <dbReference type="NCBI Taxonomy" id="1434191"/>
    <lineage>
        <taxon>Bacteria</taxon>
        <taxon>Pseudomonadati</taxon>
        <taxon>Pseudomonadota</taxon>
        <taxon>Alphaproteobacteria</taxon>
        <taxon>Maricaulales</taxon>
        <taxon>Maricaulaceae</taxon>
        <taxon>Glycocaulis</taxon>
    </lineage>
</organism>
<dbReference type="Gene3D" id="1.20.950.20">
    <property type="entry name" value="Transmembrane di-heme cytochromes, Chain C"/>
    <property type="match status" value="1"/>
</dbReference>
<dbReference type="AlphaFoldDB" id="A0A3T0EBD4"/>
<dbReference type="SUPFAM" id="SSF81342">
    <property type="entry name" value="Transmembrane di-heme cytochromes"/>
    <property type="match status" value="1"/>
</dbReference>
<comment type="similarity">
    <text evidence="12">Belongs to the cytochrome b561 family.</text>
</comment>
<dbReference type="GO" id="GO:0046872">
    <property type="term" value="F:metal ion binding"/>
    <property type="evidence" value="ECO:0007669"/>
    <property type="project" value="UniProtKB-KW"/>
</dbReference>
<keyword evidence="9" id="KW-1133">Transmembrane helix</keyword>
<evidence type="ECO:0000256" key="7">
    <source>
        <dbReference type="ARBA" id="ARBA00022723"/>
    </source>
</evidence>
<keyword evidence="3" id="KW-0813">Transport</keyword>
<dbReference type="Pfam" id="PF01292">
    <property type="entry name" value="Ni_hydr_CYTB"/>
    <property type="match status" value="1"/>
</dbReference>
<dbReference type="GO" id="GO:0022904">
    <property type="term" value="P:respiratory electron transport chain"/>
    <property type="evidence" value="ECO:0007669"/>
    <property type="project" value="InterPro"/>
</dbReference>
<keyword evidence="5" id="KW-0349">Heme</keyword>
<evidence type="ECO:0000256" key="9">
    <source>
        <dbReference type="ARBA" id="ARBA00022989"/>
    </source>
</evidence>
<evidence type="ECO:0000313" key="13">
    <source>
        <dbReference type="EMBL" id="AZU04507.1"/>
    </source>
</evidence>
<evidence type="ECO:0000256" key="10">
    <source>
        <dbReference type="ARBA" id="ARBA00023004"/>
    </source>
</evidence>
<evidence type="ECO:0000313" key="14">
    <source>
        <dbReference type="Proteomes" id="UP000286954"/>
    </source>
</evidence>
<comment type="subcellular location">
    <subcellularLocation>
        <location evidence="2">Cell membrane</location>
        <topology evidence="2">Multi-pass membrane protein</topology>
    </subcellularLocation>
</comment>
<sequence>MGETMSTTGHPRYTAVAIALHWLMAALLVGMIFMGWQMEDMREMALAGEMSFAEVQAYYNWHKTIGISLLVLALVRLGWRLTHKVPPLPATMKPWEAIAARATHIAFYAVMIGMPLVGWLTASATNFPSYIANNPALELPHLPVPNEAYEPLGSIHSAGAWVIFALLALHVGAALKHHFVNRDDVLTRMIPFLKFRV</sequence>
<evidence type="ECO:0000256" key="3">
    <source>
        <dbReference type="ARBA" id="ARBA00022448"/>
    </source>
</evidence>
<keyword evidence="10" id="KW-0408">Iron</keyword>
<evidence type="ECO:0000256" key="2">
    <source>
        <dbReference type="ARBA" id="ARBA00004651"/>
    </source>
</evidence>
<evidence type="ECO:0000256" key="12">
    <source>
        <dbReference type="ARBA" id="ARBA00037975"/>
    </source>
</evidence>
<evidence type="ECO:0000256" key="5">
    <source>
        <dbReference type="ARBA" id="ARBA00022617"/>
    </source>
</evidence>
<proteinExistence type="inferred from homology"/>
<dbReference type="Proteomes" id="UP000286954">
    <property type="component" value="Chromosome"/>
</dbReference>
<dbReference type="InterPro" id="IPR011577">
    <property type="entry name" value="Cyt_b561_bac/Ni-Hgenase"/>
</dbReference>
<comment type="cofactor">
    <cofactor evidence="1">
        <name>heme b</name>
        <dbReference type="ChEBI" id="CHEBI:60344"/>
    </cofactor>
</comment>
<dbReference type="KEGG" id="gak:X907_1984"/>
<dbReference type="InterPro" id="IPR016174">
    <property type="entry name" value="Di-haem_cyt_TM"/>
</dbReference>
<gene>
    <name evidence="13" type="ORF">X907_1984</name>
</gene>
<evidence type="ECO:0000256" key="1">
    <source>
        <dbReference type="ARBA" id="ARBA00001970"/>
    </source>
</evidence>
<dbReference type="GO" id="GO:0009055">
    <property type="term" value="F:electron transfer activity"/>
    <property type="evidence" value="ECO:0007669"/>
    <property type="project" value="InterPro"/>
</dbReference>
<dbReference type="PANTHER" id="PTHR30529:SF1">
    <property type="entry name" value="CYTOCHROME B561 HOMOLOG 2"/>
    <property type="match status" value="1"/>
</dbReference>
<dbReference type="GO" id="GO:0020037">
    <property type="term" value="F:heme binding"/>
    <property type="evidence" value="ECO:0007669"/>
    <property type="project" value="TreeGrafter"/>
</dbReference>
<name>A0A3T0EBD4_9PROT</name>
<protein>
    <submittedName>
        <fullName evidence="13">Cytochrome b561</fullName>
    </submittedName>
</protein>
<dbReference type="InterPro" id="IPR052168">
    <property type="entry name" value="Cytochrome_b561_oxidase"/>
</dbReference>
<accession>A0A3T0EBD4</accession>
<evidence type="ECO:0000256" key="8">
    <source>
        <dbReference type="ARBA" id="ARBA00022982"/>
    </source>
</evidence>
<dbReference type="PANTHER" id="PTHR30529">
    <property type="entry name" value="CYTOCHROME B561"/>
    <property type="match status" value="1"/>
</dbReference>
<keyword evidence="8" id="KW-0249">Electron transport</keyword>
<keyword evidence="7" id="KW-0479">Metal-binding</keyword>
<reference evidence="13 14" key="1">
    <citation type="submission" date="2016-12" db="EMBL/GenBank/DDBJ databases">
        <title>The genome of dimorphic prosthecate Glycocaulis alkaliphilus 6b-8t, isolated from crude oil dictates its adaptability in petroleum environments.</title>
        <authorList>
            <person name="Wu X.-L."/>
            <person name="Geng S."/>
        </authorList>
    </citation>
    <scope>NUCLEOTIDE SEQUENCE [LARGE SCALE GENOMIC DNA]</scope>
    <source>
        <strain evidence="13 14">6B-8</strain>
    </source>
</reference>